<feature type="region of interest" description="Disordered" evidence="1">
    <location>
        <begin position="1"/>
        <end position="53"/>
    </location>
</feature>
<dbReference type="AlphaFoldDB" id="A0A3S5BPF3"/>
<gene>
    <name evidence="2" type="ORF">PXEA_LOCUS26665</name>
</gene>
<name>A0A3S5BPF3_9PLAT</name>
<proteinExistence type="predicted"/>
<feature type="compositionally biased region" description="Low complexity" evidence="1">
    <location>
        <begin position="30"/>
        <end position="41"/>
    </location>
</feature>
<accession>A0A3S5BPF3</accession>
<dbReference type="EMBL" id="CAAALY010245387">
    <property type="protein sequence ID" value="VEL33225.1"/>
    <property type="molecule type" value="Genomic_DNA"/>
</dbReference>
<sequence length="93" mass="10016">MHRLADIQTKSRLTAPVKTSRTSRETEQPSASSTGSTTASANLVPASRHQPRDTVVNTRRAQFVTVSGILLLCLQKQAEEAIVSGQTEMVPPS</sequence>
<organism evidence="2 3">
    <name type="scientific">Protopolystoma xenopodis</name>
    <dbReference type="NCBI Taxonomy" id="117903"/>
    <lineage>
        <taxon>Eukaryota</taxon>
        <taxon>Metazoa</taxon>
        <taxon>Spiralia</taxon>
        <taxon>Lophotrochozoa</taxon>
        <taxon>Platyhelminthes</taxon>
        <taxon>Monogenea</taxon>
        <taxon>Polyopisthocotylea</taxon>
        <taxon>Polystomatidea</taxon>
        <taxon>Polystomatidae</taxon>
        <taxon>Protopolystoma</taxon>
    </lineage>
</organism>
<evidence type="ECO:0000313" key="3">
    <source>
        <dbReference type="Proteomes" id="UP000784294"/>
    </source>
</evidence>
<comment type="caution">
    <text evidence="2">The sequence shown here is derived from an EMBL/GenBank/DDBJ whole genome shotgun (WGS) entry which is preliminary data.</text>
</comment>
<evidence type="ECO:0000313" key="2">
    <source>
        <dbReference type="EMBL" id="VEL33225.1"/>
    </source>
</evidence>
<reference evidence="2" key="1">
    <citation type="submission" date="2018-11" db="EMBL/GenBank/DDBJ databases">
        <authorList>
            <consortium name="Pathogen Informatics"/>
        </authorList>
    </citation>
    <scope>NUCLEOTIDE SEQUENCE</scope>
</reference>
<keyword evidence="3" id="KW-1185">Reference proteome</keyword>
<protein>
    <submittedName>
        <fullName evidence="2">Uncharacterized protein</fullName>
    </submittedName>
</protein>
<feature type="compositionally biased region" description="Polar residues" evidence="1">
    <location>
        <begin position="8"/>
        <end position="20"/>
    </location>
</feature>
<dbReference type="Proteomes" id="UP000784294">
    <property type="component" value="Unassembled WGS sequence"/>
</dbReference>
<evidence type="ECO:0000256" key="1">
    <source>
        <dbReference type="SAM" id="MobiDB-lite"/>
    </source>
</evidence>